<dbReference type="AlphaFoldDB" id="A0AAW2YXZ0"/>
<proteinExistence type="inferred from homology"/>
<comment type="caution">
    <text evidence="4">The sequence shown here is derived from an EMBL/GenBank/DDBJ whole genome shotgun (WGS) entry which is preliminary data.</text>
</comment>
<protein>
    <recommendedName>
        <fullName evidence="2">Mitochondrial fission process protein 1</fullName>
    </recommendedName>
    <alternativeName>
        <fullName evidence="3">Mitochondrial 18 kDa protein</fullName>
    </alternativeName>
</protein>
<dbReference type="Pfam" id="PF10558">
    <property type="entry name" value="MTP18"/>
    <property type="match status" value="2"/>
</dbReference>
<name>A0AAW2YXZ0_9EUKA</name>
<dbReference type="GO" id="GO:0000266">
    <property type="term" value="P:mitochondrial fission"/>
    <property type="evidence" value="ECO:0007669"/>
    <property type="project" value="TreeGrafter"/>
</dbReference>
<gene>
    <name evidence="4" type="ORF">AKO1_012465</name>
</gene>
<dbReference type="GO" id="GO:0005739">
    <property type="term" value="C:mitochondrion"/>
    <property type="evidence" value="ECO:0007669"/>
    <property type="project" value="TreeGrafter"/>
</dbReference>
<evidence type="ECO:0000313" key="5">
    <source>
        <dbReference type="Proteomes" id="UP001431209"/>
    </source>
</evidence>
<dbReference type="EMBL" id="JAOPGA020000780">
    <property type="protein sequence ID" value="KAL0481635.1"/>
    <property type="molecule type" value="Genomic_DNA"/>
</dbReference>
<evidence type="ECO:0000313" key="4">
    <source>
        <dbReference type="EMBL" id="KAL0481635.1"/>
    </source>
</evidence>
<dbReference type="InterPro" id="IPR019560">
    <property type="entry name" value="Mitochondrial_18_kDa_protein"/>
</dbReference>
<comment type="similarity">
    <text evidence="1">Belongs to the MTFP1 family.</text>
</comment>
<organism evidence="4 5">
    <name type="scientific">Acrasis kona</name>
    <dbReference type="NCBI Taxonomy" id="1008807"/>
    <lineage>
        <taxon>Eukaryota</taxon>
        <taxon>Discoba</taxon>
        <taxon>Heterolobosea</taxon>
        <taxon>Tetramitia</taxon>
        <taxon>Eutetramitia</taxon>
        <taxon>Acrasidae</taxon>
        <taxon>Acrasis</taxon>
    </lineage>
</organism>
<dbReference type="PANTHER" id="PTHR11001">
    <property type="entry name" value="MITOCHONDRIAL FISSION PROCESS PROTEIN 1"/>
    <property type="match status" value="1"/>
</dbReference>
<dbReference type="Proteomes" id="UP001431209">
    <property type="component" value="Unassembled WGS sequence"/>
</dbReference>
<accession>A0AAW2YXZ0</accession>
<evidence type="ECO:0000256" key="3">
    <source>
        <dbReference type="ARBA" id="ARBA00029631"/>
    </source>
</evidence>
<keyword evidence="5" id="KW-1185">Reference proteome</keyword>
<sequence length="179" mass="20196">MGDKGEYDVFKHSPLRYLGYVNEFGESFRPFIPNSVVVGTYVVATSYAIGDAIHKGQMAYTKKSTMRNWIVADKVQDTLIWQLLASVTIPAYIINRTVHATNWALTKFVCQNHSFRARGIFKFIPTLVGLATIPILPHVLDPLIDEAMDHTTRPLFKTLQDKYASEIPPSDPLKNKSII</sequence>
<evidence type="ECO:0000256" key="1">
    <source>
        <dbReference type="ARBA" id="ARBA00009224"/>
    </source>
</evidence>
<reference evidence="4 5" key="1">
    <citation type="submission" date="2024-03" db="EMBL/GenBank/DDBJ databases">
        <title>The Acrasis kona genome and developmental transcriptomes reveal deep origins of eukaryotic multicellular pathways.</title>
        <authorList>
            <person name="Sheikh S."/>
            <person name="Fu C.-J."/>
            <person name="Brown M.W."/>
            <person name="Baldauf S.L."/>
        </authorList>
    </citation>
    <scope>NUCLEOTIDE SEQUENCE [LARGE SCALE GENOMIC DNA]</scope>
    <source>
        <strain evidence="4 5">ATCC MYA-3509</strain>
    </source>
</reference>
<dbReference type="PANTHER" id="PTHR11001:SF2">
    <property type="entry name" value="MITOCHONDRIAL FISSION PROCESS PROTEIN 1"/>
    <property type="match status" value="1"/>
</dbReference>
<evidence type="ECO:0000256" key="2">
    <source>
        <dbReference type="ARBA" id="ARBA00017835"/>
    </source>
</evidence>